<dbReference type="InterPro" id="IPR029016">
    <property type="entry name" value="GAF-like_dom_sf"/>
</dbReference>
<dbReference type="EMBL" id="VLKY01000002">
    <property type="protein sequence ID" value="TWI57528.1"/>
    <property type="molecule type" value="Genomic_DNA"/>
</dbReference>
<dbReference type="Proteomes" id="UP000316905">
    <property type="component" value="Unassembled WGS sequence"/>
</dbReference>
<dbReference type="RefSeq" id="WP_145138206.1">
    <property type="nucleotide sequence ID" value="NZ_VLKY01000002.1"/>
</dbReference>
<protein>
    <recommendedName>
        <fullName evidence="3">DUF484 family protein</fullName>
    </recommendedName>
</protein>
<dbReference type="Pfam" id="PF04340">
    <property type="entry name" value="DUF484"/>
    <property type="match status" value="1"/>
</dbReference>
<sequence>MTDQTPPLDADQVAAWLEQHPDFFTDREDLLADMRIPHQRGTTVSLVERQLGLLRDRNAELRHRLAHLMDVARDNDRLFDKTRRLVLDLLDANTLEDVISTVEDSLRHEFKVPYVGLILFHEVPLPVGRSVTSAEAHQVIGGLLSGGKAVSGVLRPHELQFLFGEAAQDEVGSAAVAPLIYQGMHGVLAIGSPDPQHYKSSLGTVFLTHVAEVLSRTLLRFPTPLRSVR</sequence>
<comment type="caution">
    <text evidence="1">The sequence shown here is derived from an EMBL/GenBank/DDBJ whole genome shotgun (WGS) entry which is preliminary data.</text>
</comment>
<dbReference type="OrthoDB" id="8525200at2"/>
<name>A0A562QL70_9PSED</name>
<dbReference type="PANTHER" id="PTHR38765">
    <property type="entry name" value="DUF484 DOMAIN-CONTAINING PROTEIN"/>
    <property type="match status" value="1"/>
</dbReference>
<dbReference type="Gene3D" id="3.30.450.40">
    <property type="match status" value="1"/>
</dbReference>
<proteinExistence type="predicted"/>
<dbReference type="PANTHER" id="PTHR38765:SF1">
    <property type="entry name" value="DUF484 DOMAIN-CONTAINING PROTEIN"/>
    <property type="match status" value="1"/>
</dbReference>
<organism evidence="1 2">
    <name type="scientific">Pseudomonas duriflava</name>
    <dbReference type="NCBI Taxonomy" id="459528"/>
    <lineage>
        <taxon>Bacteria</taxon>
        <taxon>Pseudomonadati</taxon>
        <taxon>Pseudomonadota</taxon>
        <taxon>Gammaproteobacteria</taxon>
        <taxon>Pseudomonadales</taxon>
        <taxon>Pseudomonadaceae</taxon>
        <taxon>Pseudomonas</taxon>
    </lineage>
</organism>
<keyword evidence="2" id="KW-1185">Reference proteome</keyword>
<evidence type="ECO:0000313" key="1">
    <source>
        <dbReference type="EMBL" id="TWI57528.1"/>
    </source>
</evidence>
<evidence type="ECO:0008006" key="3">
    <source>
        <dbReference type="Google" id="ProtNLM"/>
    </source>
</evidence>
<accession>A0A562QL70</accession>
<evidence type="ECO:0000313" key="2">
    <source>
        <dbReference type="Proteomes" id="UP000316905"/>
    </source>
</evidence>
<dbReference type="AlphaFoldDB" id="A0A562QL70"/>
<reference evidence="1 2" key="1">
    <citation type="journal article" date="2015" name="Stand. Genomic Sci.">
        <title>Genomic Encyclopedia of Bacterial and Archaeal Type Strains, Phase III: the genomes of soil and plant-associated and newly described type strains.</title>
        <authorList>
            <person name="Whitman W.B."/>
            <person name="Woyke T."/>
            <person name="Klenk H.P."/>
            <person name="Zhou Y."/>
            <person name="Lilburn T.G."/>
            <person name="Beck B.J."/>
            <person name="De Vos P."/>
            <person name="Vandamme P."/>
            <person name="Eisen J.A."/>
            <person name="Garrity G."/>
            <person name="Hugenholtz P."/>
            <person name="Kyrpides N.C."/>
        </authorList>
    </citation>
    <scope>NUCLEOTIDE SEQUENCE [LARGE SCALE GENOMIC DNA]</scope>
    <source>
        <strain evidence="1 2">CGMCC 1.6858</strain>
    </source>
</reference>
<dbReference type="InterPro" id="IPR007435">
    <property type="entry name" value="DUF484"/>
</dbReference>
<gene>
    <name evidence="1" type="ORF">IQ22_00745</name>
</gene>